<evidence type="ECO:0000313" key="2">
    <source>
        <dbReference type="EMBL" id="KAL0243931.1"/>
    </source>
</evidence>
<dbReference type="RefSeq" id="XP_066612298.1">
    <property type="nucleotide sequence ID" value="XM_066759651.1"/>
</dbReference>
<keyword evidence="1" id="KW-0472">Membrane</keyword>
<dbReference type="EMBL" id="ATAM02000009">
    <property type="protein sequence ID" value="KAL0243931.1"/>
    <property type="molecule type" value="Genomic_DNA"/>
</dbReference>
<proteinExistence type="predicted"/>
<reference evidence="3" key="1">
    <citation type="submission" date="2015-01" db="EMBL/GenBank/DDBJ databases">
        <title>The Genome Sequence of Cryptococcus gattii MMRL2647.</title>
        <authorList>
            <consortium name="The Broad Institute Genomics Platform"/>
            <person name="Cuomo C."/>
            <person name="Litvintseva A."/>
            <person name="Chen Y."/>
            <person name="Heitman J."/>
            <person name="Sun S."/>
            <person name="Springer D."/>
            <person name="Dromer F."/>
            <person name="Young S."/>
            <person name="Zeng Q."/>
            <person name="Gargeya S."/>
            <person name="Abouelleil A."/>
            <person name="Alvarado L."/>
            <person name="Chapman S.B."/>
            <person name="Gainer-Dewar J."/>
            <person name="Goldberg J."/>
            <person name="Griggs A."/>
            <person name="Gujja S."/>
            <person name="Hansen M."/>
            <person name="Howarth C."/>
            <person name="Imamovic A."/>
            <person name="Larimer J."/>
            <person name="Murphy C."/>
            <person name="Naylor J."/>
            <person name="Pearson M."/>
            <person name="Priest M."/>
            <person name="Roberts A."/>
            <person name="Saif S."/>
            <person name="Shea T."/>
            <person name="Sykes S."/>
            <person name="Wortman J."/>
            <person name="Nusbaum C."/>
            <person name="Birren B."/>
        </authorList>
    </citation>
    <scope>NUCLEOTIDE SEQUENCE [LARGE SCALE GENOMIC DNA]</scope>
    <source>
        <strain evidence="3">IND107</strain>
    </source>
</reference>
<evidence type="ECO:0000256" key="1">
    <source>
        <dbReference type="SAM" id="Phobius"/>
    </source>
</evidence>
<keyword evidence="3" id="KW-1185">Reference proteome</keyword>
<accession>A0ABR3BND5</accession>
<keyword evidence="1" id="KW-1133">Transmembrane helix</keyword>
<sequence>MARCSSGANLINVCLSSWSLFIYPFYAHILITKSLITIFTLRNQFIEGLYTPLVPWNTLHGIGLLSLVLWVRYEVFRHRQVESHDETQKDACYLDYHIIPPVSCPPSMSLSLFWL</sequence>
<protein>
    <submittedName>
        <fullName evidence="2">Uncharacterized protein</fullName>
    </submittedName>
</protein>
<reference evidence="2 3" key="2">
    <citation type="submission" date="2024-01" db="EMBL/GenBank/DDBJ databases">
        <title>Comparative genomics of Cryptococcus and Kwoniella reveals pathogenesis evolution and contrasting modes of karyotype evolution via chromosome fusion or intercentromeric recombination.</title>
        <authorList>
            <person name="Coelho M.A."/>
            <person name="David-Palma M."/>
            <person name="Shea T."/>
            <person name="Bowers K."/>
            <person name="Mcginley-Smith S."/>
            <person name="Mohammad A.W."/>
            <person name="Gnirke A."/>
            <person name="Yurkov A.M."/>
            <person name="Nowrousian M."/>
            <person name="Sun S."/>
            <person name="Cuomo C.A."/>
            <person name="Heitman J."/>
        </authorList>
    </citation>
    <scope>NUCLEOTIDE SEQUENCE [LARGE SCALE GENOMIC DNA]</scope>
    <source>
        <strain evidence="2 3">IND107</strain>
    </source>
</reference>
<keyword evidence="1" id="KW-0812">Transmembrane</keyword>
<gene>
    <name evidence="2" type="ORF">I308_105194</name>
</gene>
<evidence type="ECO:0000313" key="3">
    <source>
        <dbReference type="Proteomes" id="UP000054399"/>
    </source>
</evidence>
<feature type="transmembrane region" description="Helical" evidence="1">
    <location>
        <begin position="53"/>
        <end position="71"/>
    </location>
</feature>
<dbReference type="GeneID" id="91992050"/>
<name>A0ABR3BND5_9TREE</name>
<comment type="caution">
    <text evidence="2">The sequence shown here is derived from an EMBL/GenBank/DDBJ whole genome shotgun (WGS) entry which is preliminary data.</text>
</comment>
<dbReference type="Proteomes" id="UP000054399">
    <property type="component" value="Unassembled WGS sequence"/>
</dbReference>
<organism evidence="2 3">
    <name type="scientific">Cryptococcus tetragattii IND107</name>
    <dbReference type="NCBI Taxonomy" id="1296105"/>
    <lineage>
        <taxon>Eukaryota</taxon>
        <taxon>Fungi</taxon>
        <taxon>Dikarya</taxon>
        <taxon>Basidiomycota</taxon>
        <taxon>Agaricomycotina</taxon>
        <taxon>Tremellomycetes</taxon>
        <taxon>Tremellales</taxon>
        <taxon>Cryptococcaceae</taxon>
        <taxon>Cryptococcus</taxon>
        <taxon>Cryptococcus gattii species complex</taxon>
    </lineage>
</organism>